<dbReference type="NCBIfam" id="TIGR04183">
    <property type="entry name" value="Por_Secre_tail"/>
    <property type="match status" value="1"/>
</dbReference>
<evidence type="ECO:0000313" key="3">
    <source>
        <dbReference type="EMBL" id="WMW77364.1"/>
    </source>
</evidence>
<dbReference type="RefSeq" id="WP_309531739.1">
    <property type="nucleotide sequence ID" value="NZ_CP133721.1"/>
</dbReference>
<evidence type="ECO:0000259" key="2">
    <source>
        <dbReference type="Pfam" id="PF18962"/>
    </source>
</evidence>
<proteinExistence type="predicted"/>
<evidence type="ECO:0000313" key="4">
    <source>
        <dbReference type="Proteomes" id="UP001180481"/>
    </source>
</evidence>
<dbReference type="Pfam" id="PF18962">
    <property type="entry name" value="Por_Secre_tail"/>
    <property type="match status" value="1"/>
</dbReference>
<organism evidence="3 4">
    <name type="scientific">Flavobacterium nakdongensis</name>
    <dbReference type="NCBI Taxonomy" id="3073563"/>
    <lineage>
        <taxon>Bacteria</taxon>
        <taxon>Pseudomonadati</taxon>
        <taxon>Bacteroidota</taxon>
        <taxon>Flavobacteriia</taxon>
        <taxon>Flavobacteriales</taxon>
        <taxon>Flavobacteriaceae</taxon>
        <taxon>Flavobacterium</taxon>
    </lineage>
</organism>
<dbReference type="EMBL" id="CP133721">
    <property type="protein sequence ID" value="WMW77364.1"/>
    <property type="molecule type" value="Genomic_DNA"/>
</dbReference>
<dbReference type="Proteomes" id="UP001180481">
    <property type="component" value="Chromosome"/>
</dbReference>
<sequence length="1318" mass="136780">MRTKLEQSLASRGIAKIVTLNKLKYIILFVLLFGNVLYSQNLTLSTTGETGTSGTNWSITGTTLSVSGTASVNVSVITNHLANVGDLEILANSAVSTQHINIDGTINYTGSTARTLAFVARNDVKINQAVTTSNTTLHIIAKAGDNIEVASGVSVASNGGNIVFWANTDGNNLGNITAQTTTSIVSNGGGIWMGGGQSSTQWVPFDGATSITVGDASAISGTANPFGVVIRGTVNAGTGNFYAAGSSNKIGTDYSTGVFFDANLVNISIQAKNIRVVGQGSPNTGTAHSNRGVVLEIADNKTGTIQATSELYIEGTGSGTGSTGSYNRGIHLSKTTLGTATITAATIYLKGIGAGASGSNFNDGVSLFGITLGNSQTNNITLEGLAGAFGTSTKSISFQSNVTIGNVTGNTTIQLLGNSYLYTSSVIATKGNLSILSTSNSFDSAYSNASLSITGSPSSITIGKPNNTADVTIASPLTASGSISVIGGILNVGSVITSSNTGDIIIKSNVTNTGSSSSLYCSAQILKTGGQRSKVLMQCNGRLNFGSGAKVEATNTIVDAVFWSDYDNSNNDGGTTVYGDIITNGGHVWLGGSNSTGGSITWNGITVGDGPSIGTAGSTNWNAIDFGANITTAGGDVFIWAGTGHSTGISGIELYTGDKTINAGTGNITVITNAGVRCANPYSLTLKTTGKISIAPNATAFTNNPYVFNGTFSGANFIGSNGMDKIKIDNFSSVSEFNFGYYINSNGWNFANTGTININSDILTNGSVRLNASNIALNANLKTQNAGNLYLNGNTTIAAGKQIECNGNFTHDGNLIFKSNATGTATFGVLGGTFSTVSGTATVERFIPQGKRAFRLLSPAVTTTTFISGNWQQGTHITGSTTGANGFDATETGNSSMFTYNNQVASGSGWTPIANTNATNLTAGVGYRVLVRGDRNVNITVASLDNMNAATTLTATGTLKTGTVTLNSSSTPAINNQTNATTADFSLVGNPYQSAIDWNALTKSGIDATYYAWDPNMGTSTQRGRYVAYNGTTNDNVSSQVGQFIQPGQAFFVKNTTSGTAGTLTFQEAHKATSSASVFRMSNQISASTDASMSMQLFDPNELAIGGYPIDAMKAIFNAAYQNDLGIGDATKLESAGENIAWSRNNAKLAIDAVAPVTTTDELLVKTLRLGANKDYTFKIQTSNFDTTLTPYLVDNFLNTQTEITTSQAFLASFATTTNAASYDENRFKIVFTPSALNSDIFTNQIGLYPNPSKGNGFNLQLPSTAEASVKLFNTLGQEIALTTNGSYYQAVQSLPTGVYYIMVTQGMQTSKLKWIVE</sequence>
<feature type="domain" description="Secretion system C-terminal sorting" evidence="2">
    <location>
        <begin position="1248"/>
        <end position="1316"/>
    </location>
</feature>
<keyword evidence="4" id="KW-1185">Reference proteome</keyword>
<evidence type="ECO:0000256" key="1">
    <source>
        <dbReference type="ARBA" id="ARBA00022729"/>
    </source>
</evidence>
<reference evidence="3" key="1">
    <citation type="submission" date="2023-09" db="EMBL/GenBank/DDBJ databases">
        <title>Flavobacterium sp. 20NA77.7 isolated from freshwater.</title>
        <authorList>
            <person name="Le V."/>
            <person name="Ko S.-R."/>
            <person name="Ahn C.-Y."/>
            <person name="Oh H.-M."/>
        </authorList>
    </citation>
    <scope>NUCLEOTIDE SEQUENCE</scope>
    <source>
        <strain evidence="3">20NA77.7</strain>
    </source>
</reference>
<protein>
    <submittedName>
        <fullName evidence="3">T9SS type A sorting domain-containing protein</fullName>
    </submittedName>
</protein>
<keyword evidence="1" id="KW-0732">Signal</keyword>
<accession>A0ABY9R9L9</accession>
<name>A0ABY9R9L9_9FLAO</name>
<dbReference type="InterPro" id="IPR026444">
    <property type="entry name" value="Secre_tail"/>
</dbReference>
<gene>
    <name evidence="3" type="ORF">RF683_07660</name>
</gene>